<sequence length="57" mass="6495">MAKKTQTATLKKNKVCKSCVRFRNEKDDKTTTSIYIQNAEYEELGKPDTIKLSVEAV</sequence>
<reference evidence="1" key="1">
    <citation type="journal article" date="2015" name="Nature">
        <title>Complex archaea that bridge the gap between prokaryotes and eukaryotes.</title>
        <authorList>
            <person name="Spang A."/>
            <person name="Saw J.H."/>
            <person name="Jorgensen S.L."/>
            <person name="Zaremba-Niedzwiedzka K."/>
            <person name="Martijn J."/>
            <person name="Lind A.E."/>
            <person name="van Eijk R."/>
            <person name="Schleper C."/>
            <person name="Guy L."/>
            <person name="Ettema T.J."/>
        </authorList>
    </citation>
    <scope>NUCLEOTIDE SEQUENCE</scope>
</reference>
<evidence type="ECO:0000313" key="1">
    <source>
        <dbReference type="EMBL" id="KKL90426.1"/>
    </source>
</evidence>
<protein>
    <submittedName>
        <fullName evidence="1">Uncharacterized protein</fullName>
    </submittedName>
</protein>
<comment type="caution">
    <text evidence="1">The sequence shown here is derived from an EMBL/GenBank/DDBJ whole genome shotgun (WGS) entry which is preliminary data.</text>
</comment>
<proteinExistence type="predicted"/>
<gene>
    <name evidence="1" type="ORF">LCGC14_1904770</name>
</gene>
<accession>A0A0F9GIT3</accession>
<name>A0A0F9GIT3_9ZZZZ</name>
<dbReference type="AlphaFoldDB" id="A0A0F9GIT3"/>
<dbReference type="EMBL" id="LAZR01020009">
    <property type="protein sequence ID" value="KKL90426.1"/>
    <property type="molecule type" value="Genomic_DNA"/>
</dbReference>
<organism evidence="1">
    <name type="scientific">marine sediment metagenome</name>
    <dbReference type="NCBI Taxonomy" id="412755"/>
    <lineage>
        <taxon>unclassified sequences</taxon>
        <taxon>metagenomes</taxon>
        <taxon>ecological metagenomes</taxon>
    </lineage>
</organism>